<feature type="region of interest" description="Disordered" evidence="3">
    <location>
        <begin position="245"/>
        <end position="275"/>
    </location>
</feature>
<evidence type="ECO:0000259" key="4">
    <source>
        <dbReference type="PROSITE" id="PS50158"/>
    </source>
</evidence>
<keyword evidence="1" id="KW-0863">Zinc-finger</keyword>
<keyword evidence="2" id="KW-0175">Coiled coil</keyword>
<dbReference type="InterPro" id="IPR013103">
    <property type="entry name" value="RVT_2"/>
</dbReference>
<dbReference type="InterPro" id="IPR036875">
    <property type="entry name" value="Znf_CCHC_sf"/>
</dbReference>
<dbReference type="PANTHER" id="PTHR11439">
    <property type="entry name" value="GAG-POL-RELATED RETROTRANSPOSON"/>
    <property type="match status" value="1"/>
</dbReference>
<dbReference type="SUPFAM" id="SSF57756">
    <property type="entry name" value="Retrovirus zinc finger-like domains"/>
    <property type="match status" value="1"/>
</dbReference>
<dbReference type="GO" id="GO:0003676">
    <property type="term" value="F:nucleic acid binding"/>
    <property type="evidence" value="ECO:0007669"/>
    <property type="project" value="InterPro"/>
</dbReference>
<dbReference type="EMBL" id="BKCJ010006821">
    <property type="protein sequence ID" value="GEU74102.1"/>
    <property type="molecule type" value="Genomic_DNA"/>
</dbReference>
<feature type="coiled-coil region" evidence="2">
    <location>
        <begin position="144"/>
        <end position="171"/>
    </location>
</feature>
<dbReference type="PROSITE" id="PS50158">
    <property type="entry name" value="ZF_CCHC"/>
    <property type="match status" value="1"/>
</dbReference>
<dbReference type="Gene3D" id="4.10.60.10">
    <property type="entry name" value="Zinc finger, CCHC-type"/>
    <property type="match status" value="1"/>
</dbReference>
<gene>
    <name evidence="5" type="ORF">Tci_046080</name>
</gene>
<accession>A0A6L2MMV1</accession>
<feature type="compositionally biased region" description="Basic and acidic residues" evidence="3">
    <location>
        <begin position="1360"/>
        <end position="1369"/>
    </location>
</feature>
<proteinExistence type="predicted"/>
<protein>
    <submittedName>
        <fullName evidence="5">Putative ribonuclease H-like domain-containing protein</fullName>
    </submittedName>
</protein>
<feature type="region of interest" description="Disordered" evidence="3">
    <location>
        <begin position="1325"/>
        <end position="1369"/>
    </location>
</feature>
<feature type="compositionally biased region" description="Pro residues" evidence="3">
    <location>
        <begin position="1236"/>
        <end position="1257"/>
    </location>
</feature>
<evidence type="ECO:0000256" key="2">
    <source>
        <dbReference type="SAM" id="Coils"/>
    </source>
</evidence>
<evidence type="ECO:0000313" key="5">
    <source>
        <dbReference type="EMBL" id="GEU74102.1"/>
    </source>
</evidence>
<dbReference type="GO" id="GO:0008270">
    <property type="term" value="F:zinc ion binding"/>
    <property type="evidence" value="ECO:0007669"/>
    <property type="project" value="UniProtKB-KW"/>
</dbReference>
<evidence type="ECO:0000256" key="3">
    <source>
        <dbReference type="SAM" id="MobiDB-lite"/>
    </source>
</evidence>
<feature type="compositionally biased region" description="Low complexity" evidence="3">
    <location>
        <begin position="1258"/>
        <end position="1267"/>
    </location>
</feature>
<feature type="region of interest" description="Disordered" evidence="3">
    <location>
        <begin position="389"/>
        <end position="440"/>
    </location>
</feature>
<comment type="caution">
    <text evidence="5">The sequence shown here is derived from an EMBL/GenBank/DDBJ whole genome shotgun (WGS) entry which is preliminary data.</text>
</comment>
<reference evidence="5" key="1">
    <citation type="journal article" date="2019" name="Sci. Rep.">
        <title>Draft genome of Tanacetum cinerariifolium, the natural source of mosquito coil.</title>
        <authorList>
            <person name="Yamashiro T."/>
            <person name="Shiraishi A."/>
            <person name="Satake H."/>
            <person name="Nakayama K."/>
        </authorList>
    </citation>
    <scope>NUCLEOTIDE SEQUENCE</scope>
</reference>
<feature type="domain" description="CCHC-type" evidence="4">
    <location>
        <begin position="61"/>
        <end position="74"/>
    </location>
</feature>
<feature type="region of interest" description="Disordered" evidence="3">
    <location>
        <begin position="697"/>
        <end position="717"/>
    </location>
</feature>
<dbReference type="CDD" id="cd09272">
    <property type="entry name" value="RNase_HI_RT_Ty1"/>
    <property type="match status" value="2"/>
</dbReference>
<feature type="coiled-coil region" evidence="2">
    <location>
        <begin position="1508"/>
        <end position="1535"/>
    </location>
</feature>
<dbReference type="SUPFAM" id="SSF56672">
    <property type="entry name" value="DNA/RNA polymerases"/>
    <property type="match status" value="1"/>
</dbReference>
<keyword evidence="1" id="KW-0479">Metal-binding</keyword>
<sequence>MRLEENDDAAEEIKKLLQVISAVRVIIKIISYTYYCQYKVLVLFRASGTTSIRFDMSKVECYNCHKRGYFARECMLPRDTRNKDTQRRTVPVETSISNALVSQCDGVGLEYVEARLVVYQQNENVFEEDIKLLKLDVMLRDNALVEIRKKFETAEKERDELNHTLEKFQTSSKNLMFDCDELNSSESDASVLTNLVHDRYKSGEGYRVVPPPYTGTFMPPKHDLVFHDASTISETVSTVFNVEPKDESESEPMPTQKAPSFVQTSKHVKTPRTSVKPVKHLKQAKNIRKDIPKSRVFDCDELNSSESDVSMPTSLVHDRYKSGEGYHAVPPPYTGTFMPPKPDLVFHDAPTASETVPNVFHVKHSTTKPNKDMSQSNRHSSLIIEDWVSDSEDESEGEPMPTQKEPSFVQPSKHVKTPRTSVKPVEHPSPTNNLRKANHKSRDCDFYEQQMVQKPMRIHALRVNHQNSTRMTHLHSKKHVVPTVVLTRSRLVPLNAAIPVTTDVPQTYVKHQRPVKHVVNKPHSPIRRPINHKPALKTSNFHQKVATIKTKKDNPQQALKDKGVIDSGCSRHMTRNISYLSNFKEINGGYVAFGGNPKGDTECVVLSSDFKLPDENHVLLRFFKENNMYNVDLKNVVPSGDLTNQPNHNEGIQGNFNAGKVMKEAESAQQYVLLPLWSTDFKYPQNTDADDAFNDKENESEVHVSPSSTVKLKKHDENAKREAKGKIFVVGPNLTNNTNNFNVAGSSDNAVSPNFNIDGKSSFVDPSQYSDDPDMPALEDVIYSDDEEDVGAEADFSNLETSITVSPIPITRFHKDHPITQIIGDLSSTPQTRSMARMVKEQGGLNQINDKDFHTSYASFMGFMVYQMDVKSAFLYGNIKEEVYVCQPPGFEDPDYPDKVYKVVKELYGLHQAPRAWYETLAKYLLENGFQRGKIDLTLFIKKQKGDILLVQVYIDDIIFGSTNKELCKAFEKLMNDKFQMSSMGELTFFLGLQVKQKDNGIFISQDKHVAEILRKFGLTDGKSASTPIDTEKPLVKDPDGEDVDVHIYRSMIVKRIFRYLKGKPHLGMCYPKDSPFNLVAYSDSDYAGASLDKKSTTEGCRFLGCRLISWQCKKQTVVAILLTKAEYVAAASYFAQASVSIKKSNDVIKLQSLIDMKKVIIIEDTIRQNLRLDDADGIDCLPNEEIFTELAQMGYEKLGLPRMNSVLPWPRLSSALPQDDVKVEEDEDNEVSTVPTPPSPTPATTPPPPQQEPIPSLPQAQSAQPSSSPPQQQPSQTTESLMTLLNKLMETCTTLTRKVANLEQDKVAQALEIVKLKQRVKKLEKKKRTKSSSLKRLKKLDTAQRVESSNDTVVDDQEDASKQEGGEENFKLDANEDVTLVDVDVEDTDEAESAKAEKVLEVVTTAKLMTEVVTTATPITTAAQVPKASAPRRRMGVVIQDPKETASTSIIVHSEVQSKDKGKGIIIEEPKPLKGQAQIDMDEAFARQLKAKLNANINWNEVIKQVKRKERQDNERIDEDAEELKRHLQIMVNNDDDVYTEATPLASKVFIVDYQIHHENNKSYYMIIRADGTHKLFISLITLLKNFDREDLETLWKLVKEIFKSIEPKNFLDDFLLNVLKIMFEKPNIEANQMLDNVRLEVEEESEMSLELLRLKRLIGLCQSAYIEKILKRYYMENSKRGTIPMQEKLKLSKSQGASTPIEKQRMQNVPYASAIGSIIVSCYTDAGYVTDADDLKSQTTYVFVLNEGAEVVWIRKFISGLGIVSTIEGPISIYCDNTGAIAIAKDDGVTKGARYFHTKVHYLRETIKLGDVKIETVEAYDNLDDPFTKALAFPKHSELTRNIRMLPASRFM</sequence>
<dbReference type="InterPro" id="IPR001878">
    <property type="entry name" value="Znf_CCHC"/>
</dbReference>
<dbReference type="PANTHER" id="PTHR11439:SF495">
    <property type="entry name" value="REVERSE TRANSCRIPTASE, RNA-DEPENDENT DNA POLYMERASE-RELATED"/>
    <property type="match status" value="1"/>
</dbReference>
<name>A0A6L2MMV1_TANCI</name>
<keyword evidence="1" id="KW-0862">Zinc</keyword>
<dbReference type="InterPro" id="IPR043502">
    <property type="entry name" value="DNA/RNA_pol_sf"/>
</dbReference>
<dbReference type="Pfam" id="PF07727">
    <property type="entry name" value="RVT_2"/>
    <property type="match status" value="1"/>
</dbReference>
<feature type="compositionally biased region" description="Basic residues" evidence="3">
    <location>
        <begin position="1325"/>
        <end position="1339"/>
    </location>
</feature>
<evidence type="ECO:0000256" key="1">
    <source>
        <dbReference type="PROSITE-ProRule" id="PRU00047"/>
    </source>
</evidence>
<feature type="region of interest" description="Disordered" evidence="3">
    <location>
        <begin position="1218"/>
        <end position="1279"/>
    </location>
</feature>
<organism evidence="5">
    <name type="scientific">Tanacetum cinerariifolium</name>
    <name type="common">Dalmatian daisy</name>
    <name type="synonym">Chrysanthemum cinerariifolium</name>
    <dbReference type="NCBI Taxonomy" id="118510"/>
    <lineage>
        <taxon>Eukaryota</taxon>
        <taxon>Viridiplantae</taxon>
        <taxon>Streptophyta</taxon>
        <taxon>Embryophyta</taxon>
        <taxon>Tracheophyta</taxon>
        <taxon>Spermatophyta</taxon>
        <taxon>Magnoliopsida</taxon>
        <taxon>eudicotyledons</taxon>
        <taxon>Gunneridae</taxon>
        <taxon>Pentapetalae</taxon>
        <taxon>asterids</taxon>
        <taxon>campanulids</taxon>
        <taxon>Asterales</taxon>
        <taxon>Asteraceae</taxon>
        <taxon>Asteroideae</taxon>
        <taxon>Anthemideae</taxon>
        <taxon>Anthemidinae</taxon>
        <taxon>Tanacetum</taxon>
    </lineage>
</organism>